<comment type="caution">
    <text evidence="12">The sequence shown here is derived from an EMBL/GenBank/DDBJ whole genome shotgun (WGS) entry which is preliminary data.</text>
</comment>
<keyword evidence="7 10" id="KW-0472">Membrane</keyword>
<gene>
    <name evidence="12" type="ORF">EVG20_g10454</name>
</gene>
<accession>A0A4Y9XRF7</accession>
<dbReference type="OrthoDB" id="6339427at2759"/>
<dbReference type="InterPro" id="IPR005828">
    <property type="entry name" value="MFS_sugar_transport-like"/>
</dbReference>
<feature type="non-terminal residue" evidence="12">
    <location>
        <position position="1066"/>
    </location>
</feature>
<dbReference type="Gene3D" id="1.20.1250.20">
    <property type="entry name" value="MFS general substrate transporter like domains"/>
    <property type="match status" value="1"/>
</dbReference>
<evidence type="ECO:0000256" key="6">
    <source>
        <dbReference type="ARBA" id="ARBA00022989"/>
    </source>
</evidence>
<name>A0A4Y9XRF7_9AGAM</name>
<feature type="transmembrane region" description="Helical" evidence="10">
    <location>
        <begin position="245"/>
        <end position="264"/>
    </location>
</feature>
<dbReference type="FunFam" id="1.20.1250.20:FF:000073">
    <property type="entry name" value="MFS myo-inositol transporter, putative"/>
    <property type="match status" value="1"/>
</dbReference>
<organism evidence="12 13">
    <name type="scientific">Dentipellis fragilis</name>
    <dbReference type="NCBI Taxonomy" id="205917"/>
    <lineage>
        <taxon>Eukaryota</taxon>
        <taxon>Fungi</taxon>
        <taxon>Dikarya</taxon>
        <taxon>Basidiomycota</taxon>
        <taxon>Agaricomycotina</taxon>
        <taxon>Agaricomycetes</taxon>
        <taxon>Russulales</taxon>
        <taxon>Hericiaceae</taxon>
        <taxon>Dentipellis</taxon>
    </lineage>
</organism>
<feature type="transmembrane region" description="Helical" evidence="10">
    <location>
        <begin position="529"/>
        <end position="550"/>
    </location>
</feature>
<dbReference type="InterPro" id="IPR036259">
    <property type="entry name" value="MFS_trans_sf"/>
</dbReference>
<dbReference type="SUPFAM" id="SSF103473">
    <property type="entry name" value="MFS general substrate transporter"/>
    <property type="match status" value="1"/>
</dbReference>
<comment type="catalytic activity">
    <reaction evidence="8">
        <text>myo-inositol(out) + H(+)(out) = myo-inositol(in) + H(+)(in)</text>
        <dbReference type="Rhea" id="RHEA:60364"/>
        <dbReference type="ChEBI" id="CHEBI:15378"/>
        <dbReference type="ChEBI" id="CHEBI:17268"/>
    </reaction>
</comment>
<evidence type="ECO:0000256" key="10">
    <source>
        <dbReference type="SAM" id="Phobius"/>
    </source>
</evidence>
<feature type="compositionally biased region" description="Polar residues" evidence="9">
    <location>
        <begin position="665"/>
        <end position="676"/>
    </location>
</feature>
<feature type="region of interest" description="Disordered" evidence="9">
    <location>
        <begin position="645"/>
        <end position="686"/>
    </location>
</feature>
<dbReference type="PROSITE" id="PS50850">
    <property type="entry name" value="MFS"/>
    <property type="match status" value="1"/>
</dbReference>
<dbReference type="GO" id="GO:1904679">
    <property type="term" value="P:myo-inositol import across plasma membrane"/>
    <property type="evidence" value="ECO:0007669"/>
    <property type="project" value="UniProtKB-ARBA"/>
</dbReference>
<dbReference type="AlphaFoldDB" id="A0A4Y9XRF7"/>
<dbReference type="Pfam" id="PF00083">
    <property type="entry name" value="Sugar_tr"/>
    <property type="match status" value="1"/>
</dbReference>
<dbReference type="GO" id="GO:0005365">
    <property type="term" value="F:myo-inositol transmembrane transporter activity"/>
    <property type="evidence" value="ECO:0007669"/>
    <property type="project" value="UniProtKB-ARBA"/>
</dbReference>
<evidence type="ECO:0000256" key="7">
    <source>
        <dbReference type="ARBA" id="ARBA00023136"/>
    </source>
</evidence>
<evidence type="ECO:0000256" key="4">
    <source>
        <dbReference type="ARBA" id="ARBA00022475"/>
    </source>
</evidence>
<dbReference type="GO" id="GO:0005886">
    <property type="term" value="C:plasma membrane"/>
    <property type="evidence" value="ECO:0007669"/>
    <property type="project" value="UniProtKB-SubCell"/>
</dbReference>
<feature type="transmembrane region" description="Helical" evidence="10">
    <location>
        <begin position="214"/>
        <end position="233"/>
    </location>
</feature>
<protein>
    <recommendedName>
        <fullName evidence="11">Major facilitator superfamily (MFS) profile domain-containing protein</fullName>
    </recommendedName>
</protein>
<dbReference type="NCBIfam" id="TIGR00879">
    <property type="entry name" value="SP"/>
    <property type="match status" value="1"/>
</dbReference>
<keyword evidence="5 10" id="KW-0812">Transmembrane</keyword>
<comment type="similarity">
    <text evidence="2">Belongs to the major facilitator superfamily. Sugar transporter (TC 2.A.1.1) family.</text>
</comment>
<dbReference type="STRING" id="205917.A0A4Y9XRF7"/>
<dbReference type="PANTHER" id="PTHR48020:SF12">
    <property type="entry name" value="PROTON MYO-INOSITOL COTRANSPORTER"/>
    <property type="match status" value="1"/>
</dbReference>
<feature type="transmembrane region" description="Helical" evidence="10">
    <location>
        <begin position="457"/>
        <end position="475"/>
    </location>
</feature>
<dbReference type="PROSITE" id="PS00216">
    <property type="entry name" value="SUGAR_TRANSPORT_1"/>
    <property type="match status" value="2"/>
</dbReference>
<keyword evidence="3" id="KW-0813">Transport</keyword>
<keyword evidence="6 10" id="KW-1133">Transmembrane helix</keyword>
<dbReference type="Proteomes" id="UP000298327">
    <property type="component" value="Unassembled WGS sequence"/>
</dbReference>
<sequence>MHTTSANIIFYLSPTQPPKETRWLQPLVGLLRSARTPSDANISIDERLVQMSGVLHNFERKKCKGQGVGCLPFSSVSPQIINPTRKKFFLAWRLLQVLLASNPRLPHDTSCFLLIAHEMDAYDEKRAEKDARVDGGTSLDLEDIKNTFAGGEISELVVVAEGEEQTTWFVWLLVLCSSISGLLFGYDTGVISGALVTIGGDLGPAELSSIQKELITSSTTLGALLGGLGAGVLSDVIGRRPVLGIADILFIGGAIGQAVCHTVWGLIGTRFLIGWGVGIAACVAPVYIQELSPTRLRGRMVVINVVAITLGQVIAYGIDAGFENVSGGWRWMVGLGTVPSALQCVFLIFLPESPRILLKRGNIEGARSIMAKIYAQATPEQLDLKVKVLHAAVQQSIEISQTTTFLQRLRSTFMVPINRRALIVACGMQAYQQLCGFNTLMYYSATLFKEIGFDQPTAVGLIVSGTNFLFTLFALKYIDIIGRRNIMLWSAPGMVVGLVIASIAFHYLTLKTAGQLIDGTHYSHKWSSLVLFSMIFYVASYATGLGNVPWQQGEFFSLEIRGIGTSLATATNWGGNLLIGSTYLSLMDKITPAGAFGFYAGLCLLGYIFVVFCFPETAGLSLEEVQLVFRDGFGVRESSRLRRQKRAAARGTRQQGSEKALAPTATAQSRNLTMSDETPDGGADNSVSAWSSFGESRTSLMNCSLATDNIATLNNTRAKLDQEIKAAFAATTALQHQHNLLLPIARLHPDILGHIFFLLATDDDEIPREREVLHHDSGRIDQLRLERDAYNVLGWMRVTHVYRKWRDVALDNPVLWGIDVCSLRAATEERLRRAKHAPLDIHWRYDITYVHGAGREALLQALGGAFDHTRTLDLQSLDASDIPLLTPLLRNAAPLLESFACEQYVMSYLIGTRPAALALPADLFGGDAPHLRRLALADVLIPLHAPLYAGVVDLSLLSSGVLGPSGHFTHGQLLELLGRMPKLEVLGIQHMILQEVDDGALTSTLDAPSIEHGRRISLPHLRRLKVVDNFQHCTWFLRSTTIPPSAALLIECSEVTPTDVLSSLVP</sequence>
<dbReference type="PRINTS" id="PR00171">
    <property type="entry name" value="SUGRTRNSPORT"/>
</dbReference>
<proteinExistence type="inferred from homology"/>
<evidence type="ECO:0000256" key="1">
    <source>
        <dbReference type="ARBA" id="ARBA00004651"/>
    </source>
</evidence>
<evidence type="ECO:0000256" key="5">
    <source>
        <dbReference type="ARBA" id="ARBA00022692"/>
    </source>
</evidence>
<feature type="domain" description="Major facilitator superfamily (MFS) profile" evidence="11">
    <location>
        <begin position="173"/>
        <end position="618"/>
    </location>
</feature>
<dbReference type="InterPro" id="IPR020846">
    <property type="entry name" value="MFS_dom"/>
</dbReference>
<feature type="transmembrane region" description="Helical" evidence="10">
    <location>
        <begin position="300"/>
        <end position="318"/>
    </location>
</feature>
<evidence type="ECO:0000313" key="13">
    <source>
        <dbReference type="Proteomes" id="UP000298327"/>
    </source>
</evidence>
<evidence type="ECO:0000256" key="2">
    <source>
        <dbReference type="ARBA" id="ARBA00010992"/>
    </source>
</evidence>
<dbReference type="InterPro" id="IPR005829">
    <property type="entry name" value="Sugar_transporter_CS"/>
</dbReference>
<keyword evidence="4" id="KW-1003">Cell membrane</keyword>
<feature type="transmembrane region" description="Helical" evidence="10">
    <location>
        <begin position="168"/>
        <end position="186"/>
    </location>
</feature>
<dbReference type="InterPro" id="IPR003663">
    <property type="entry name" value="Sugar/inositol_transpt"/>
</dbReference>
<feature type="transmembrane region" description="Helical" evidence="10">
    <location>
        <begin position="487"/>
        <end position="509"/>
    </location>
</feature>
<feature type="transmembrane region" description="Helical" evidence="10">
    <location>
        <begin position="421"/>
        <end position="445"/>
    </location>
</feature>
<feature type="transmembrane region" description="Helical" evidence="10">
    <location>
        <begin position="270"/>
        <end position="288"/>
    </location>
</feature>
<evidence type="ECO:0000256" key="3">
    <source>
        <dbReference type="ARBA" id="ARBA00022448"/>
    </source>
</evidence>
<evidence type="ECO:0000256" key="9">
    <source>
        <dbReference type="SAM" id="MobiDB-lite"/>
    </source>
</evidence>
<keyword evidence="13" id="KW-1185">Reference proteome</keyword>
<dbReference type="PANTHER" id="PTHR48020">
    <property type="entry name" value="PROTON MYO-INOSITOL COTRANSPORTER"/>
    <property type="match status" value="1"/>
</dbReference>
<evidence type="ECO:0000256" key="8">
    <source>
        <dbReference type="ARBA" id="ARBA00049119"/>
    </source>
</evidence>
<feature type="transmembrane region" description="Helical" evidence="10">
    <location>
        <begin position="596"/>
        <end position="614"/>
    </location>
</feature>
<dbReference type="EMBL" id="SEOQ01001269">
    <property type="protein sequence ID" value="TFY52666.1"/>
    <property type="molecule type" value="Genomic_DNA"/>
</dbReference>
<evidence type="ECO:0000313" key="12">
    <source>
        <dbReference type="EMBL" id="TFY52666.1"/>
    </source>
</evidence>
<comment type="subcellular location">
    <subcellularLocation>
        <location evidence="1">Cell membrane</location>
        <topology evidence="1">Multi-pass membrane protein</topology>
    </subcellularLocation>
</comment>
<feature type="transmembrane region" description="Helical" evidence="10">
    <location>
        <begin position="330"/>
        <end position="350"/>
    </location>
</feature>
<evidence type="ECO:0000259" key="11">
    <source>
        <dbReference type="PROSITE" id="PS50850"/>
    </source>
</evidence>
<dbReference type="InterPro" id="IPR050814">
    <property type="entry name" value="Myo-inositol_Transporter"/>
</dbReference>
<reference evidence="12 13" key="1">
    <citation type="submission" date="2019-02" db="EMBL/GenBank/DDBJ databases">
        <title>Genome sequencing of the rare red list fungi Dentipellis fragilis.</title>
        <authorList>
            <person name="Buettner E."/>
            <person name="Kellner H."/>
        </authorList>
    </citation>
    <scope>NUCLEOTIDE SEQUENCE [LARGE SCALE GENOMIC DNA]</scope>
    <source>
        <strain evidence="12 13">DSM 105465</strain>
    </source>
</reference>